<dbReference type="Pfam" id="PF02163">
    <property type="entry name" value="Peptidase_M50"/>
    <property type="match status" value="2"/>
</dbReference>
<feature type="transmembrane region" description="Helical" evidence="14">
    <location>
        <begin position="108"/>
        <end position="131"/>
    </location>
</feature>
<reference evidence="20 21" key="1">
    <citation type="journal article" date="2015" name="Genome Announc.">
        <title>Draft Genome Sequence of Filamentous Marine Cyanobacterium Lyngbya confervoides Strain BDU141951.</title>
        <authorList>
            <person name="Chandrababunaidu M.M."/>
            <person name="Sen D."/>
            <person name="Tripathy S."/>
        </authorList>
    </citation>
    <scope>NUCLEOTIDE SEQUENCE [LARGE SCALE GENOMIC DNA]</scope>
    <source>
        <strain evidence="20 21">BDU141951</strain>
    </source>
</reference>
<feature type="transmembrane region" description="Helical" evidence="14">
    <location>
        <begin position="76"/>
        <end position="96"/>
    </location>
</feature>
<dbReference type="InterPro" id="IPR000644">
    <property type="entry name" value="CBS_dom"/>
</dbReference>
<dbReference type="PROSITE" id="PS51371">
    <property type="entry name" value="CBS"/>
    <property type="match status" value="1"/>
</dbReference>
<keyword evidence="10 14" id="KW-1133">Transmembrane helix</keyword>
<dbReference type="Proteomes" id="UP000031561">
    <property type="component" value="Unassembled WGS sequence"/>
</dbReference>
<evidence type="ECO:0000259" key="19">
    <source>
        <dbReference type="PROSITE" id="PS51371"/>
    </source>
</evidence>
<evidence type="ECO:0000256" key="15">
    <source>
        <dbReference type="PIRSR" id="PIRSR006404-1"/>
    </source>
</evidence>
<dbReference type="PANTHER" id="PTHR39188">
    <property type="entry name" value="MEMBRANE-ASSOCIATED ZINC METALLOPROTEASE M50B"/>
    <property type="match status" value="1"/>
</dbReference>
<keyword evidence="6 14" id="KW-0479">Metal-binding</keyword>
<feature type="domain" description="CBS" evidence="19">
    <location>
        <begin position="316"/>
        <end position="374"/>
    </location>
</feature>
<keyword evidence="7" id="KW-0677">Repeat</keyword>
<evidence type="ECO:0000256" key="13">
    <source>
        <dbReference type="ARBA" id="ARBA00023136"/>
    </source>
</evidence>
<evidence type="ECO:0000256" key="3">
    <source>
        <dbReference type="ARBA" id="ARBA00022475"/>
    </source>
</evidence>
<keyword evidence="8 14" id="KW-0378">Hydrolase</keyword>
<evidence type="ECO:0000313" key="20">
    <source>
        <dbReference type="EMBL" id="MCM1982463.1"/>
    </source>
</evidence>
<feature type="binding site" evidence="16">
    <location>
        <position position="74"/>
    </location>
    <ligand>
        <name>Zn(2+)</name>
        <dbReference type="ChEBI" id="CHEBI:29105"/>
        <note>catalytic</note>
    </ligand>
</feature>
<dbReference type="InterPro" id="IPR016483">
    <property type="entry name" value="UCP006404_Pept_M50_CBS"/>
</dbReference>
<dbReference type="InterPro" id="IPR046342">
    <property type="entry name" value="CBS_dom_sf"/>
</dbReference>
<keyword evidence="3 14" id="KW-1003">Cell membrane</keyword>
<dbReference type="GO" id="GO:0046872">
    <property type="term" value="F:metal ion binding"/>
    <property type="evidence" value="ECO:0007669"/>
    <property type="project" value="UniProtKB-UniRule"/>
</dbReference>
<evidence type="ECO:0000256" key="14">
    <source>
        <dbReference type="PIRNR" id="PIRNR006404"/>
    </source>
</evidence>
<keyword evidence="11 14" id="KW-0482">Metalloprotease</keyword>
<dbReference type="PIRSF" id="PIRSF006404">
    <property type="entry name" value="UCP006404_Pept_M50_CBS"/>
    <property type="match status" value="1"/>
</dbReference>
<feature type="transmembrane region" description="Helical" evidence="14">
    <location>
        <begin position="47"/>
        <end position="69"/>
    </location>
</feature>
<evidence type="ECO:0000256" key="2">
    <source>
        <dbReference type="ARBA" id="ARBA00007931"/>
    </source>
</evidence>
<dbReference type="AlphaFoldDB" id="A0ABD4T1T8"/>
<dbReference type="GO" id="GO:0005886">
    <property type="term" value="C:plasma membrane"/>
    <property type="evidence" value="ECO:0007669"/>
    <property type="project" value="UniProtKB-SubCell"/>
</dbReference>
<feature type="transmembrane region" description="Helical" evidence="14">
    <location>
        <begin position="12"/>
        <end position="35"/>
    </location>
</feature>
<feature type="compositionally biased region" description="Basic and acidic residues" evidence="18">
    <location>
        <begin position="418"/>
        <end position="429"/>
    </location>
</feature>
<keyword evidence="12 17" id="KW-0129">CBS domain</keyword>
<dbReference type="RefSeq" id="WP_236096103.1">
    <property type="nucleotide sequence ID" value="NZ_JTHE03000041.1"/>
</dbReference>
<feature type="transmembrane region" description="Helical" evidence="14">
    <location>
        <begin position="195"/>
        <end position="225"/>
    </location>
</feature>
<proteinExistence type="inferred from homology"/>
<dbReference type="EMBL" id="JTHE03000041">
    <property type="protein sequence ID" value="MCM1982463.1"/>
    <property type="molecule type" value="Genomic_DNA"/>
</dbReference>
<keyword evidence="9 14" id="KW-0862">Zinc</keyword>
<comment type="caution">
    <text evidence="20">The sequence shown here is derived from an EMBL/GenBank/DDBJ whole genome shotgun (WGS) entry which is preliminary data.</text>
</comment>
<keyword evidence="13 14" id="KW-0472">Membrane</keyword>
<comment type="cofactor">
    <cofactor evidence="14 16">
        <name>Zn(2+)</name>
        <dbReference type="ChEBI" id="CHEBI:29105"/>
    </cofactor>
    <text evidence="14 16">Binds 1 zinc ion per subunit.</text>
</comment>
<dbReference type="Gene3D" id="3.10.580.10">
    <property type="entry name" value="CBS-domain"/>
    <property type="match status" value="1"/>
</dbReference>
<gene>
    <name evidence="20" type="ORF">QQ91_0006435</name>
</gene>
<evidence type="ECO:0000256" key="7">
    <source>
        <dbReference type="ARBA" id="ARBA00022737"/>
    </source>
</evidence>
<feature type="active site" evidence="15">
    <location>
        <position position="71"/>
    </location>
</feature>
<dbReference type="SUPFAM" id="SSF54631">
    <property type="entry name" value="CBS-domain pair"/>
    <property type="match status" value="1"/>
</dbReference>
<feature type="binding site" evidence="16">
    <location>
        <position position="166"/>
    </location>
    <ligand>
        <name>Zn(2+)</name>
        <dbReference type="ChEBI" id="CHEBI:29105"/>
        <note>catalytic</note>
    </ligand>
</feature>
<evidence type="ECO:0000256" key="16">
    <source>
        <dbReference type="PIRSR" id="PIRSR006404-2"/>
    </source>
</evidence>
<dbReference type="CDD" id="cd06164">
    <property type="entry name" value="S2P-M50_SpoIVFB_CBS"/>
    <property type="match status" value="1"/>
</dbReference>
<feature type="binding site" evidence="16">
    <location>
        <position position="70"/>
    </location>
    <ligand>
        <name>Zn(2+)</name>
        <dbReference type="ChEBI" id="CHEBI:29105"/>
        <note>catalytic</note>
    </ligand>
</feature>
<keyword evidence="21" id="KW-1185">Reference proteome</keyword>
<dbReference type="GO" id="GO:0006508">
    <property type="term" value="P:proteolysis"/>
    <property type="evidence" value="ECO:0007669"/>
    <property type="project" value="UniProtKB-KW"/>
</dbReference>
<evidence type="ECO:0000256" key="11">
    <source>
        <dbReference type="ARBA" id="ARBA00023049"/>
    </source>
</evidence>
<accession>A0ABD4T1T8</accession>
<evidence type="ECO:0000256" key="8">
    <source>
        <dbReference type="ARBA" id="ARBA00022801"/>
    </source>
</evidence>
<evidence type="ECO:0000256" key="12">
    <source>
        <dbReference type="ARBA" id="ARBA00023122"/>
    </source>
</evidence>
<evidence type="ECO:0000256" key="9">
    <source>
        <dbReference type="ARBA" id="ARBA00022833"/>
    </source>
</evidence>
<sequence length="429" mass="47398">MEQKSGNQWKLGSLFGIPLIIDASWLFIVGLVTFVNAIAWQSEFPQWGIGITWTVGFLTAILLFVSVLLHELGHSLVAKSQGITVNSITLFLFGGIASLDAEAKTPGAAFWVAIAGPLVSLSLWLGLGQVASWMPEQSAPQVMFQNLSEINLILVLFNLIPGLPLDGGQVLRAGIWKVTGNRFKGAHWAAKVGQALGWTAVIVGLFVVLLAGSFSGMWMALLGWYGLRNAYRYDRYTDLQEKILALTAQDVMQRSFRVVKAKQSLRDFVDQYLIYSEETPVFFAAADGRYRGRVELDRLSGIERSLWEQHTVEEILTPLPALPTVQERDPLTNVILSLEDQQLHHMVVLSPAGAIAGLIDRADIVQAVLQAMELSLPSEELERIRSEHQYPAFLQIPMIAKNALGTETSLATPESDDPQDKTLVHRERA</sequence>
<evidence type="ECO:0000313" key="21">
    <source>
        <dbReference type="Proteomes" id="UP000031561"/>
    </source>
</evidence>
<organism evidence="20 21">
    <name type="scientific">Lyngbya confervoides BDU141951</name>
    <dbReference type="NCBI Taxonomy" id="1574623"/>
    <lineage>
        <taxon>Bacteria</taxon>
        <taxon>Bacillati</taxon>
        <taxon>Cyanobacteriota</taxon>
        <taxon>Cyanophyceae</taxon>
        <taxon>Oscillatoriophycideae</taxon>
        <taxon>Oscillatoriales</taxon>
        <taxon>Microcoleaceae</taxon>
        <taxon>Lyngbya</taxon>
    </lineage>
</organism>
<comment type="subcellular location">
    <subcellularLocation>
        <location evidence="1 14">Cell membrane</location>
        <topology evidence="1 14">Multi-pass membrane protein</topology>
    </subcellularLocation>
</comment>
<evidence type="ECO:0000256" key="6">
    <source>
        <dbReference type="ARBA" id="ARBA00022723"/>
    </source>
</evidence>
<dbReference type="InterPro" id="IPR008915">
    <property type="entry name" value="Peptidase_M50"/>
</dbReference>
<dbReference type="PANTHER" id="PTHR39188:SF3">
    <property type="entry name" value="STAGE IV SPORULATION PROTEIN FB"/>
    <property type="match status" value="1"/>
</dbReference>
<evidence type="ECO:0000256" key="17">
    <source>
        <dbReference type="PROSITE-ProRule" id="PRU00703"/>
    </source>
</evidence>
<evidence type="ECO:0000256" key="1">
    <source>
        <dbReference type="ARBA" id="ARBA00004651"/>
    </source>
</evidence>
<feature type="transmembrane region" description="Helical" evidence="14">
    <location>
        <begin position="152"/>
        <end position="175"/>
    </location>
</feature>
<evidence type="ECO:0000256" key="10">
    <source>
        <dbReference type="ARBA" id="ARBA00022989"/>
    </source>
</evidence>
<evidence type="ECO:0000256" key="5">
    <source>
        <dbReference type="ARBA" id="ARBA00022692"/>
    </source>
</evidence>
<keyword evidence="5 14" id="KW-0812">Transmembrane</keyword>
<keyword evidence="4 14" id="KW-0645">Protease</keyword>
<name>A0ABD4T1T8_9CYAN</name>
<evidence type="ECO:0000256" key="18">
    <source>
        <dbReference type="SAM" id="MobiDB-lite"/>
    </source>
</evidence>
<evidence type="ECO:0000256" key="4">
    <source>
        <dbReference type="ARBA" id="ARBA00022670"/>
    </source>
</evidence>
<protein>
    <recommendedName>
        <fullName evidence="14">Zinc metalloprotease</fullName>
    </recommendedName>
</protein>
<comment type="similarity">
    <text evidence="2 14">Belongs to the peptidase M50B family.</text>
</comment>
<feature type="region of interest" description="Disordered" evidence="18">
    <location>
        <begin position="408"/>
        <end position="429"/>
    </location>
</feature>
<dbReference type="GO" id="GO:0008237">
    <property type="term" value="F:metallopeptidase activity"/>
    <property type="evidence" value="ECO:0007669"/>
    <property type="project" value="UniProtKB-UniRule"/>
</dbReference>